<accession>A0ACC3D8Z7</accession>
<sequence>MIETAHSPAIEAANSYRKRLRKLRGGFTAYREIAQARHEGFIKATRIEAAEGFAQKLYPMVGNDSGDKLRPMTVNLEVLREGAELTERVGKNFGEVVAGHRCHKQLSMRCRGLSDVERTLMGSPDPLKVSAQVIGLRSYALRSGRGNSEHEAALHPSIEADFGRS</sequence>
<evidence type="ECO:0000313" key="1">
    <source>
        <dbReference type="EMBL" id="KAK3063632.1"/>
    </source>
</evidence>
<dbReference type="Proteomes" id="UP001186974">
    <property type="component" value="Unassembled WGS sequence"/>
</dbReference>
<dbReference type="EMBL" id="JAWDJW010006773">
    <property type="protein sequence ID" value="KAK3063632.1"/>
    <property type="molecule type" value="Genomic_DNA"/>
</dbReference>
<keyword evidence="2" id="KW-1185">Reference proteome</keyword>
<evidence type="ECO:0000313" key="2">
    <source>
        <dbReference type="Proteomes" id="UP001186974"/>
    </source>
</evidence>
<organism evidence="1 2">
    <name type="scientific">Coniosporium uncinatum</name>
    <dbReference type="NCBI Taxonomy" id="93489"/>
    <lineage>
        <taxon>Eukaryota</taxon>
        <taxon>Fungi</taxon>
        <taxon>Dikarya</taxon>
        <taxon>Ascomycota</taxon>
        <taxon>Pezizomycotina</taxon>
        <taxon>Dothideomycetes</taxon>
        <taxon>Dothideomycetes incertae sedis</taxon>
        <taxon>Coniosporium</taxon>
    </lineage>
</organism>
<comment type="caution">
    <text evidence="1">The sequence shown here is derived from an EMBL/GenBank/DDBJ whole genome shotgun (WGS) entry which is preliminary data.</text>
</comment>
<reference evidence="1" key="1">
    <citation type="submission" date="2024-09" db="EMBL/GenBank/DDBJ databases">
        <title>Black Yeasts Isolated from many extreme environments.</title>
        <authorList>
            <person name="Coleine C."/>
            <person name="Stajich J.E."/>
            <person name="Selbmann L."/>
        </authorList>
    </citation>
    <scope>NUCLEOTIDE SEQUENCE</scope>
    <source>
        <strain evidence="1">CCFEE 5737</strain>
    </source>
</reference>
<protein>
    <submittedName>
        <fullName evidence="1">Uncharacterized protein</fullName>
    </submittedName>
</protein>
<name>A0ACC3D8Z7_9PEZI</name>
<proteinExistence type="predicted"/>
<gene>
    <name evidence="1" type="ORF">LTS18_013967</name>
</gene>